<name>A0ABW7PGW2_9ACTN</name>
<dbReference type="RefSeq" id="WP_395511385.1">
    <property type="nucleotide sequence ID" value="NZ_JBBDHD010000058.1"/>
</dbReference>
<sequence>MAFPGTRTAVEWLAAAAPDPDACRWEWERAPRGVALLPAGVHWDVLITPGPLGSAALGVLRRLPAPPGPVLAAGRTSRLGFFVPAGTASRWIGTGVRGAGRGSWIAVPYPGRATGGPRWLHLPDGRGTLTDPGLLELALHEAAARILAGERIPAGEPGGGPA</sequence>
<keyword evidence="2" id="KW-1185">Reference proteome</keyword>
<comment type="caution">
    <text evidence="1">The sequence shown here is derived from an EMBL/GenBank/DDBJ whole genome shotgun (WGS) entry which is preliminary data.</text>
</comment>
<reference evidence="1 2" key="1">
    <citation type="submission" date="2024-03" db="EMBL/GenBank/DDBJ databases">
        <title>Whole genome sequencing of Streptomyces racemochromogenes, to identify antimicrobial biosynthetic gene clusters.</title>
        <authorList>
            <person name="Suryawanshi P."/>
            <person name="Krishnaraj P.U."/>
            <person name="Arun Y.P."/>
            <person name="Suryawanshi M.P."/>
            <person name="Rakshit O."/>
        </authorList>
    </citation>
    <scope>NUCLEOTIDE SEQUENCE [LARGE SCALE GENOMIC DNA]</scope>
    <source>
        <strain evidence="1 2">AUDT626</strain>
    </source>
</reference>
<protein>
    <recommendedName>
        <fullName evidence="3">DNA primase/polymerase bifunctional N-terminal domain-containing protein</fullName>
    </recommendedName>
</protein>
<dbReference type="EMBL" id="JBBDHD010000058">
    <property type="protein sequence ID" value="MFH7597651.1"/>
    <property type="molecule type" value="Genomic_DNA"/>
</dbReference>
<organism evidence="1 2">
    <name type="scientific">Streptomyces racemochromogenes</name>
    <dbReference type="NCBI Taxonomy" id="67353"/>
    <lineage>
        <taxon>Bacteria</taxon>
        <taxon>Bacillati</taxon>
        <taxon>Actinomycetota</taxon>
        <taxon>Actinomycetes</taxon>
        <taxon>Kitasatosporales</taxon>
        <taxon>Streptomycetaceae</taxon>
        <taxon>Streptomyces</taxon>
    </lineage>
</organism>
<evidence type="ECO:0000313" key="2">
    <source>
        <dbReference type="Proteomes" id="UP001610631"/>
    </source>
</evidence>
<proteinExistence type="predicted"/>
<gene>
    <name evidence="1" type="ORF">WDV06_21470</name>
</gene>
<evidence type="ECO:0008006" key="3">
    <source>
        <dbReference type="Google" id="ProtNLM"/>
    </source>
</evidence>
<accession>A0ABW7PGW2</accession>
<dbReference type="Proteomes" id="UP001610631">
    <property type="component" value="Unassembled WGS sequence"/>
</dbReference>
<evidence type="ECO:0000313" key="1">
    <source>
        <dbReference type="EMBL" id="MFH7597651.1"/>
    </source>
</evidence>